<dbReference type="GO" id="GO:0043565">
    <property type="term" value="F:sequence-specific DNA binding"/>
    <property type="evidence" value="ECO:0007669"/>
    <property type="project" value="InterPro"/>
</dbReference>
<feature type="domain" description="HTH araC/xylS-type" evidence="4">
    <location>
        <begin position="206"/>
        <end position="304"/>
    </location>
</feature>
<keyword evidence="6" id="KW-1185">Reference proteome</keyword>
<dbReference type="OrthoDB" id="9779074at2"/>
<dbReference type="PANTHER" id="PTHR43280:SF27">
    <property type="entry name" value="TRANSCRIPTIONAL REGULATOR MTLR"/>
    <property type="match status" value="1"/>
</dbReference>
<evidence type="ECO:0000313" key="6">
    <source>
        <dbReference type="Proteomes" id="UP000245449"/>
    </source>
</evidence>
<keyword evidence="3" id="KW-0804">Transcription</keyword>
<evidence type="ECO:0000259" key="4">
    <source>
        <dbReference type="PROSITE" id="PS01124"/>
    </source>
</evidence>
<reference evidence="5 6" key="1">
    <citation type="submission" date="2018-04" db="EMBL/GenBank/DDBJ databases">
        <title>Flavobacterium sp. nov., isolated from glacier ice.</title>
        <authorList>
            <person name="Liu Q."/>
            <person name="Xin Y.-H."/>
        </authorList>
    </citation>
    <scope>NUCLEOTIDE SEQUENCE [LARGE SCALE GENOMIC DNA]</scope>
    <source>
        <strain evidence="5 6">RB1R5</strain>
    </source>
</reference>
<dbReference type="RefSeq" id="WP_116725179.1">
    <property type="nucleotide sequence ID" value="NZ_QCZI01000011.1"/>
</dbReference>
<dbReference type="PROSITE" id="PS01124">
    <property type="entry name" value="HTH_ARAC_FAMILY_2"/>
    <property type="match status" value="1"/>
</dbReference>
<dbReference type="Pfam" id="PF06719">
    <property type="entry name" value="AraC_N"/>
    <property type="match status" value="1"/>
</dbReference>
<dbReference type="SUPFAM" id="SSF46689">
    <property type="entry name" value="Homeodomain-like"/>
    <property type="match status" value="2"/>
</dbReference>
<dbReference type="PANTHER" id="PTHR43280">
    <property type="entry name" value="ARAC-FAMILY TRANSCRIPTIONAL REGULATOR"/>
    <property type="match status" value="1"/>
</dbReference>
<dbReference type="PROSITE" id="PS00041">
    <property type="entry name" value="HTH_ARAC_FAMILY_1"/>
    <property type="match status" value="1"/>
</dbReference>
<dbReference type="Pfam" id="PF12833">
    <property type="entry name" value="HTH_18"/>
    <property type="match status" value="1"/>
</dbReference>
<dbReference type="InterPro" id="IPR018060">
    <property type="entry name" value="HTH_AraC"/>
</dbReference>
<accession>A0A2U1JIS7</accession>
<comment type="caution">
    <text evidence="5">The sequence shown here is derived from an EMBL/GenBank/DDBJ whole genome shotgun (WGS) entry which is preliminary data.</text>
</comment>
<gene>
    <name evidence="5" type="ORF">DB895_09770</name>
</gene>
<dbReference type="GO" id="GO:0003700">
    <property type="term" value="F:DNA-binding transcription factor activity"/>
    <property type="evidence" value="ECO:0007669"/>
    <property type="project" value="InterPro"/>
</dbReference>
<evidence type="ECO:0000313" key="5">
    <source>
        <dbReference type="EMBL" id="PWA04763.1"/>
    </source>
</evidence>
<dbReference type="AlphaFoldDB" id="A0A2U1JIS7"/>
<dbReference type="EMBL" id="QCZI01000011">
    <property type="protein sequence ID" value="PWA04763.1"/>
    <property type="molecule type" value="Genomic_DNA"/>
</dbReference>
<dbReference type="PRINTS" id="PR00032">
    <property type="entry name" value="HTHARAC"/>
</dbReference>
<keyword evidence="1" id="KW-0805">Transcription regulation</keyword>
<evidence type="ECO:0000256" key="3">
    <source>
        <dbReference type="ARBA" id="ARBA00023163"/>
    </source>
</evidence>
<dbReference type="InterPro" id="IPR020449">
    <property type="entry name" value="Tscrpt_reg_AraC-type_HTH"/>
</dbReference>
<dbReference type="InterPro" id="IPR009057">
    <property type="entry name" value="Homeodomain-like_sf"/>
</dbReference>
<dbReference type="Proteomes" id="UP000245449">
    <property type="component" value="Unassembled WGS sequence"/>
</dbReference>
<organism evidence="5 6">
    <name type="scientific">Flavobacterium psychrotolerans</name>
    <dbReference type="NCBI Taxonomy" id="2169410"/>
    <lineage>
        <taxon>Bacteria</taxon>
        <taxon>Pseudomonadati</taxon>
        <taxon>Bacteroidota</taxon>
        <taxon>Flavobacteriia</taxon>
        <taxon>Flavobacteriales</taxon>
        <taxon>Flavobacteriaceae</taxon>
        <taxon>Flavobacterium</taxon>
    </lineage>
</organism>
<sequence>MNGNRAFINPPQLSNEKSLKTLVENRTVYSLNHCELNLFETYESSALVPLKFNDFVVTSMLRGKKIMHLFDDPSFDYLPGETVVIPSNVEMKIDFPDASRNNPTQCLALAIDKKKITDTLHFLNERYPKEGNSQFWQLNYQNYFFYNNVELASTINKLIKECMSTSITKDALADLTLQELLIRIIQTQTAKAIDDGLFTDPQNPITQVVEFIRLNLKENISMKHLSEKACMSTTSFYRLFRRELGMSPIEFVISEKIRCAKQLLKNPTIQINEVCHLSGFEDSNYFIRLFKKHEGITPKQYQLLYVIH</sequence>
<proteinExistence type="predicted"/>
<keyword evidence="2" id="KW-0238">DNA-binding</keyword>
<evidence type="ECO:0000256" key="2">
    <source>
        <dbReference type="ARBA" id="ARBA00023125"/>
    </source>
</evidence>
<dbReference type="InterPro" id="IPR009594">
    <property type="entry name" value="Tscrpt_reg_HTH_AraC_N"/>
</dbReference>
<evidence type="ECO:0000256" key="1">
    <source>
        <dbReference type="ARBA" id="ARBA00023015"/>
    </source>
</evidence>
<dbReference type="SMART" id="SM00342">
    <property type="entry name" value="HTH_ARAC"/>
    <property type="match status" value="1"/>
</dbReference>
<protein>
    <submittedName>
        <fullName evidence="5">AraC family transcriptional regulator</fullName>
    </submittedName>
</protein>
<dbReference type="InterPro" id="IPR018062">
    <property type="entry name" value="HTH_AraC-typ_CS"/>
</dbReference>
<dbReference type="Gene3D" id="1.10.10.60">
    <property type="entry name" value="Homeodomain-like"/>
    <property type="match status" value="2"/>
</dbReference>
<name>A0A2U1JIS7_9FLAO</name>